<feature type="region of interest" description="Disordered" evidence="1">
    <location>
        <begin position="49"/>
        <end position="71"/>
    </location>
</feature>
<keyword evidence="3" id="KW-1185">Reference proteome</keyword>
<evidence type="ECO:0000256" key="1">
    <source>
        <dbReference type="SAM" id="MobiDB-lite"/>
    </source>
</evidence>
<dbReference type="EMBL" id="JBBPBN010000011">
    <property type="protein sequence ID" value="KAK9029145.1"/>
    <property type="molecule type" value="Genomic_DNA"/>
</dbReference>
<accession>A0ABR2SV65</accession>
<name>A0ABR2SV65_9ROSI</name>
<feature type="region of interest" description="Disordered" evidence="1">
    <location>
        <begin position="307"/>
        <end position="339"/>
    </location>
</feature>
<feature type="region of interest" description="Disordered" evidence="1">
    <location>
        <begin position="1"/>
        <end position="35"/>
    </location>
</feature>
<evidence type="ECO:0000313" key="2">
    <source>
        <dbReference type="EMBL" id="KAK9029145.1"/>
    </source>
</evidence>
<gene>
    <name evidence="2" type="ORF">V6N11_026268</name>
</gene>
<feature type="compositionally biased region" description="Basic and acidic residues" evidence="1">
    <location>
        <begin position="320"/>
        <end position="329"/>
    </location>
</feature>
<sequence length="392" mass="40685">MVPQISEDSSKQPRVLGVGSGLTSGVADGRPPDQGVLIPVQTRLEREALPFSEEDQQVVKRSKGEGNEVMDVGDDVVFGSSQGTGLKVADAGMLNGEEVVGAQGHGGQGKPSRVDDSSQQDEQGKDGSAESYGPWMLATNRKVKRGSRIMTSADRGVDSSKSVMIGACKFDVLANTDDTGAGDDDIIEVPGQDVAARNSGSSPVCAVEGTRVVSTLVENKLPMVGGERTEGDNRVMLHGSGSSKKVSNVSETAGIGAGEVISAGTIVPVRVSLDPKAHTAVCVVESGKEVPVHSIARRRASSRVGLNSMRLSPRVPVGKGGERKGDPGRKKATSRSNSKVPLGGWIEGLSAELSIDGGEHIGLAVVGDKVEGVADSPVQWRKNSSFLSKSDL</sequence>
<dbReference type="Proteomes" id="UP001396334">
    <property type="component" value="Unassembled WGS sequence"/>
</dbReference>
<reference evidence="2 3" key="1">
    <citation type="journal article" date="2024" name="G3 (Bethesda)">
        <title>Genome assembly of Hibiscus sabdariffa L. provides insights into metabolisms of medicinal natural products.</title>
        <authorList>
            <person name="Kim T."/>
        </authorList>
    </citation>
    <scope>NUCLEOTIDE SEQUENCE [LARGE SCALE GENOMIC DNA]</scope>
    <source>
        <strain evidence="2">TK-2024</strain>
        <tissue evidence="2">Old leaves</tissue>
    </source>
</reference>
<comment type="caution">
    <text evidence="2">The sequence shown here is derived from an EMBL/GenBank/DDBJ whole genome shotgun (WGS) entry which is preliminary data.</text>
</comment>
<feature type="region of interest" description="Disordered" evidence="1">
    <location>
        <begin position="99"/>
        <end position="137"/>
    </location>
</feature>
<feature type="compositionally biased region" description="Basic and acidic residues" evidence="1">
    <location>
        <begin position="112"/>
        <end position="128"/>
    </location>
</feature>
<protein>
    <submittedName>
        <fullName evidence="2">Uncharacterized protein</fullName>
    </submittedName>
</protein>
<organism evidence="2 3">
    <name type="scientific">Hibiscus sabdariffa</name>
    <name type="common">roselle</name>
    <dbReference type="NCBI Taxonomy" id="183260"/>
    <lineage>
        <taxon>Eukaryota</taxon>
        <taxon>Viridiplantae</taxon>
        <taxon>Streptophyta</taxon>
        <taxon>Embryophyta</taxon>
        <taxon>Tracheophyta</taxon>
        <taxon>Spermatophyta</taxon>
        <taxon>Magnoliopsida</taxon>
        <taxon>eudicotyledons</taxon>
        <taxon>Gunneridae</taxon>
        <taxon>Pentapetalae</taxon>
        <taxon>rosids</taxon>
        <taxon>malvids</taxon>
        <taxon>Malvales</taxon>
        <taxon>Malvaceae</taxon>
        <taxon>Malvoideae</taxon>
        <taxon>Hibiscus</taxon>
    </lineage>
</organism>
<proteinExistence type="predicted"/>
<feature type="compositionally biased region" description="Low complexity" evidence="1">
    <location>
        <begin position="15"/>
        <end position="26"/>
    </location>
</feature>
<evidence type="ECO:0000313" key="3">
    <source>
        <dbReference type="Proteomes" id="UP001396334"/>
    </source>
</evidence>